<feature type="domain" description="Ribbon-helix-helix protein CopG" evidence="1">
    <location>
        <begin position="6"/>
        <end position="38"/>
    </location>
</feature>
<gene>
    <name evidence="2" type="ORF">E0E05_12680</name>
</gene>
<evidence type="ECO:0000313" key="2">
    <source>
        <dbReference type="EMBL" id="QBK31381.1"/>
    </source>
</evidence>
<protein>
    <submittedName>
        <fullName evidence="2">Ribbon-helix-helix protein, CopG family</fullName>
    </submittedName>
</protein>
<accession>A0A4P6V1Y6</accession>
<dbReference type="OrthoDB" id="9812023at2"/>
<dbReference type="KEGG" id="rpod:E0E05_12680"/>
<dbReference type="AlphaFoldDB" id="A0A4P6V1Y6"/>
<proteinExistence type="predicted"/>
<evidence type="ECO:0000313" key="3">
    <source>
        <dbReference type="Proteomes" id="UP000293719"/>
    </source>
</evidence>
<sequence length="74" mass="8298">MNWIILPPDLERRVDELARRSGKPTEELVRLALMQGIEDIEDAIAAEVVLDRIGKGEERTETLSDVEARLGLAD</sequence>
<organism evidence="2 3">
    <name type="scientific">Roseitalea porphyridii</name>
    <dbReference type="NCBI Taxonomy" id="1852022"/>
    <lineage>
        <taxon>Bacteria</taxon>
        <taxon>Pseudomonadati</taxon>
        <taxon>Pseudomonadota</taxon>
        <taxon>Alphaproteobacteria</taxon>
        <taxon>Hyphomicrobiales</taxon>
        <taxon>Ahrensiaceae</taxon>
        <taxon>Roseitalea</taxon>
    </lineage>
</organism>
<reference evidence="2 3" key="1">
    <citation type="journal article" date="2017" name="Int. J. Syst. Evol. Microbiol.">
        <title>Roseitalea porphyridii gen. nov., sp. nov., isolated from a red alga, and reclassification of Hoeflea suaedae Chung et al. 2013 as Pseudohoeflea suaedae gen. nov., comb. nov.</title>
        <authorList>
            <person name="Hyeon J.W."/>
            <person name="Jeong S.E."/>
            <person name="Baek K."/>
            <person name="Jeon C.O."/>
        </authorList>
    </citation>
    <scope>NUCLEOTIDE SEQUENCE [LARGE SCALE GENOMIC DNA]</scope>
    <source>
        <strain evidence="2 3">MA7-20</strain>
    </source>
</reference>
<dbReference type="RefSeq" id="WP_131617045.1">
    <property type="nucleotide sequence ID" value="NZ_CP036532.1"/>
</dbReference>
<evidence type="ECO:0000259" key="1">
    <source>
        <dbReference type="Pfam" id="PF01402"/>
    </source>
</evidence>
<dbReference type="InterPro" id="IPR002145">
    <property type="entry name" value="CopG"/>
</dbReference>
<dbReference type="GO" id="GO:0006355">
    <property type="term" value="P:regulation of DNA-templated transcription"/>
    <property type="evidence" value="ECO:0007669"/>
    <property type="project" value="InterPro"/>
</dbReference>
<dbReference type="EMBL" id="CP036532">
    <property type="protein sequence ID" value="QBK31381.1"/>
    <property type="molecule type" value="Genomic_DNA"/>
</dbReference>
<name>A0A4P6V1Y6_9HYPH</name>
<dbReference type="GeneID" id="90768156"/>
<dbReference type="Pfam" id="PF01402">
    <property type="entry name" value="RHH_1"/>
    <property type="match status" value="1"/>
</dbReference>
<dbReference type="Proteomes" id="UP000293719">
    <property type="component" value="Chromosome"/>
</dbReference>
<keyword evidence="3" id="KW-1185">Reference proteome</keyword>